<feature type="domain" description="Lipocalin-like" evidence="2">
    <location>
        <begin position="35"/>
        <end position="141"/>
    </location>
</feature>
<dbReference type="InterPro" id="IPR024311">
    <property type="entry name" value="Lipocalin-like"/>
</dbReference>
<dbReference type="Pfam" id="PF13924">
    <property type="entry name" value="Lipocalin_5"/>
    <property type="match status" value="1"/>
</dbReference>
<sequence>MKTLTYGVIVLVAVFTTLVQAQSAKGQATDRERLIGAWHLAHIDSPGPDGKSANIVQPQGMLIYTRDGHMSVQLMYPKSANAQNNEYVQDGYEASFGTYDVDEAAHTLIHHVQGSITRDQLVGKDLPRVYQLTADGHLIIKSARPEEHWSVTWEHY</sequence>
<keyword evidence="1" id="KW-0732">Signal</keyword>
<feature type="signal peptide" evidence="1">
    <location>
        <begin position="1"/>
        <end position="21"/>
    </location>
</feature>
<protein>
    <submittedName>
        <fullName evidence="3">Lipocalin-like domain-containing protein</fullName>
    </submittedName>
</protein>
<proteinExistence type="predicted"/>
<dbReference type="RefSeq" id="WP_348263460.1">
    <property type="nucleotide sequence ID" value="NZ_CP121196.1"/>
</dbReference>
<dbReference type="EMBL" id="CP121196">
    <property type="protein sequence ID" value="XBH18237.1"/>
    <property type="molecule type" value="Genomic_DNA"/>
</dbReference>
<dbReference type="AlphaFoldDB" id="A0AAU7DLS7"/>
<evidence type="ECO:0000313" key="3">
    <source>
        <dbReference type="EMBL" id="XBH18237.1"/>
    </source>
</evidence>
<reference evidence="3" key="1">
    <citation type="submission" date="2023-03" db="EMBL/GenBank/DDBJ databases">
        <title>Edaphobacter sp.</title>
        <authorList>
            <person name="Huber K.J."/>
            <person name="Papendorf J."/>
            <person name="Pilke C."/>
            <person name="Bunk B."/>
            <person name="Sproeer C."/>
            <person name="Pester M."/>
        </authorList>
    </citation>
    <scope>NUCLEOTIDE SEQUENCE</scope>
    <source>
        <strain evidence="3">DSM 110680</strain>
    </source>
</reference>
<evidence type="ECO:0000259" key="2">
    <source>
        <dbReference type="Pfam" id="PF13924"/>
    </source>
</evidence>
<gene>
    <name evidence="3" type="ORF">P8935_02635</name>
</gene>
<accession>A0AAU7DLS7</accession>
<dbReference type="Gene3D" id="2.40.128.490">
    <property type="entry name" value="Uncharacterised protein PF14869, DUF4488"/>
    <property type="match status" value="1"/>
</dbReference>
<organism evidence="3">
    <name type="scientific">Telmatobacter sp. DSM 110680</name>
    <dbReference type="NCBI Taxonomy" id="3036704"/>
    <lineage>
        <taxon>Bacteria</taxon>
        <taxon>Pseudomonadati</taxon>
        <taxon>Acidobacteriota</taxon>
        <taxon>Terriglobia</taxon>
        <taxon>Terriglobales</taxon>
        <taxon>Acidobacteriaceae</taxon>
        <taxon>Telmatobacter</taxon>
    </lineage>
</organism>
<evidence type="ECO:0000256" key="1">
    <source>
        <dbReference type="SAM" id="SignalP"/>
    </source>
</evidence>
<name>A0AAU7DLS7_9BACT</name>
<feature type="chain" id="PRO_5043593688" evidence="1">
    <location>
        <begin position="22"/>
        <end position="156"/>
    </location>
</feature>